<sequence>MKILFQKLFGFLLLLGFAFAFSQVKISGKVTFKNKGIAEVNVTLKDTYDGATTDKEGSFSFETTEKGSHILIFSHPKYAEVQKNISIANENLVVNADVKEQVNEIDAVVISAGSIEASDRKRATAALTPMDIYTTAGSQGQTTTGYKFLPGVQNAGDSEGLFVRGGTGAETKYYIDGNLVNNYFSSSVPGLAGRERFNTSIFKGSVFSSGGYSALYGQALSSVLLLESVDMPDESSYSFNIFPFSLGGNYQHLNEKKTFSYGLDANIFNLGLITKILNFDTHFIKAPRNVSVNGNFRVRTKSGGFLKYYGSFDTNSLIVSQPSLEQNYDEQQPSVQGKNTFHSLTYKKKMGSYLMNIGSSFSINKNDLQIGILNAGNSIGNVNINSEGLYWNSRAVFERKIASASNVKAGFELMSENDKSQSSIFNSVPQKNTLNNFTTALFAESNLAFGRNFSTSLGLRAENSSFLNQWNVAPRFSAAYRISEKWVSSLAYGIFYQTPESRYLTQNFNQNFQKATHYIFQIQRSEDKRTLRLEAFYKDYKNLVKTINTGFQNTVIPQQGSGFAKGIEILWRDKKTLKDINYWVSYSYLDSRREFLNYPTELYPSFAAKHNVSVVASKFVNSWKTGFNFSYTYTSGRPFYNIIAANSENIMKSQGIVKDFNSLNFSLNYLPNLGKKDAKAFTILVAGVNNILGNKNIYGYRFSSNGEVSAPVLPATQTFVYIGALISFGIDKTQEAIDNNL</sequence>
<dbReference type="SUPFAM" id="SSF49464">
    <property type="entry name" value="Carboxypeptidase regulatory domain-like"/>
    <property type="match status" value="1"/>
</dbReference>
<reference evidence="4 5" key="1">
    <citation type="submission" date="2022-03" db="EMBL/GenBank/DDBJ databases">
        <title>Chryseobacterium sp. isolated from the Andong Sikhe.</title>
        <authorList>
            <person name="Won M."/>
            <person name="Kim S.-J."/>
            <person name="Kwon S.-W."/>
        </authorList>
    </citation>
    <scope>NUCLEOTIDE SEQUENCE [LARGE SCALE GENOMIC DNA]</scope>
    <source>
        <strain evidence="4 5">ADR-1</strain>
    </source>
</reference>
<comment type="subcellular location">
    <subcellularLocation>
        <location evidence="1">Cell outer membrane</location>
    </subcellularLocation>
</comment>
<name>A0ABY4BG75_9FLAO</name>
<dbReference type="EMBL" id="CP094529">
    <property type="protein sequence ID" value="UOE38178.1"/>
    <property type="molecule type" value="Genomic_DNA"/>
</dbReference>
<organism evidence="4 5">
    <name type="scientific">Chryseobacterium oryzae</name>
    <dbReference type="NCBI Taxonomy" id="2929799"/>
    <lineage>
        <taxon>Bacteria</taxon>
        <taxon>Pseudomonadati</taxon>
        <taxon>Bacteroidota</taxon>
        <taxon>Flavobacteriia</taxon>
        <taxon>Flavobacteriales</taxon>
        <taxon>Weeksellaceae</taxon>
        <taxon>Chryseobacterium group</taxon>
        <taxon>Chryseobacterium</taxon>
    </lineage>
</organism>
<evidence type="ECO:0000313" key="5">
    <source>
        <dbReference type="Proteomes" id="UP000831068"/>
    </source>
</evidence>
<keyword evidence="2" id="KW-0472">Membrane</keyword>
<evidence type="ECO:0000256" key="3">
    <source>
        <dbReference type="ARBA" id="ARBA00023237"/>
    </source>
</evidence>
<keyword evidence="5" id="KW-1185">Reference proteome</keyword>
<dbReference type="InterPro" id="IPR036942">
    <property type="entry name" value="Beta-barrel_TonB_sf"/>
</dbReference>
<dbReference type="RefSeq" id="WP_243576494.1">
    <property type="nucleotide sequence ID" value="NZ_CP094529.1"/>
</dbReference>
<gene>
    <name evidence="4" type="ORF">MTP08_14165</name>
</gene>
<dbReference type="Gene3D" id="2.60.40.1120">
    <property type="entry name" value="Carboxypeptidase-like, regulatory domain"/>
    <property type="match status" value="1"/>
</dbReference>
<dbReference type="SUPFAM" id="SSF56935">
    <property type="entry name" value="Porins"/>
    <property type="match status" value="1"/>
</dbReference>
<evidence type="ECO:0000256" key="1">
    <source>
        <dbReference type="ARBA" id="ARBA00004442"/>
    </source>
</evidence>
<proteinExistence type="predicted"/>
<keyword evidence="3" id="KW-0998">Cell outer membrane</keyword>
<evidence type="ECO:0000313" key="4">
    <source>
        <dbReference type="EMBL" id="UOE38178.1"/>
    </source>
</evidence>
<dbReference type="InterPro" id="IPR008969">
    <property type="entry name" value="CarboxyPept-like_regulatory"/>
</dbReference>
<protein>
    <submittedName>
        <fullName evidence="4">Carboxypeptidase-like regulatory domain-containing protein</fullName>
    </submittedName>
</protein>
<dbReference type="Gene3D" id="2.40.170.20">
    <property type="entry name" value="TonB-dependent receptor, beta-barrel domain"/>
    <property type="match status" value="1"/>
</dbReference>
<dbReference type="Proteomes" id="UP000831068">
    <property type="component" value="Chromosome"/>
</dbReference>
<evidence type="ECO:0000256" key="2">
    <source>
        <dbReference type="ARBA" id="ARBA00023136"/>
    </source>
</evidence>
<accession>A0ABY4BG75</accession>
<dbReference type="Pfam" id="PF13715">
    <property type="entry name" value="CarbopepD_reg_2"/>
    <property type="match status" value="1"/>
</dbReference>